<evidence type="ECO:0000259" key="1">
    <source>
        <dbReference type="Pfam" id="PF01323"/>
    </source>
</evidence>
<reference evidence="2 3" key="1">
    <citation type="submission" date="2016-10" db="EMBL/GenBank/DDBJ databases">
        <authorList>
            <person name="de Groot N.N."/>
        </authorList>
    </citation>
    <scope>NUCLEOTIDE SEQUENCE [LARGE SCALE GENOMIC DNA]</scope>
    <source>
        <strain evidence="2 3">DSM 6059</strain>
    </source>
</reference>
<keyword evidence="3" id="KW-1185">Reference proteome</keyword>
<dbReference type="GO" id="GO:0016491">
    <property type="term" value="F:oxidoreductase activity"/>
    <property type="evidence" value="ECO:0007669"/>
    <property type="project" value="InterPro"/>
</dbReference>
<protein>
    <submittedName>
        <fullName evidence="2">Predicted dithiol-disulfide isomerase, DsbA family</fullName>
    </submittedName>
</protein>
<evidence type="ECO:0000313" key="3">
    <source>
        <dbReference type="Proteomes" id="UP000198862"/>
    </source>
</evidence>
<gene>
    <name evidence="2" type="ORF">SAMN02745724_05395</name>
</gene>
<dbReference type="SUPFAM" id="SSF52833">
    <property type="entry name" value="Thioredoxin-like"/>
    <property type="match status" value="1"/>
</dbReference>
<dbReference type="STRING" id="1123010.SAMN02745724_05395"/>
<dbReference type="CDD" id="cd03024">
    <property type="entry name" value="DsbA_FrnE"/>
    <property type="match status" value="1"/>
</dbReference>
<dbReference type="EMBL" id="FOLO01000104">
    <property type="protein sequence ID" value="SFD76544.1"/>
    <property type="molecule type" value="Genomic_DNA"/>
</dbReference>
<dbReference type="AlphaFoldDB" id="A0A1I1V0U9"/>
<dbReference type="OrthoDB" id="9799122at2"/>
<dbReference type="PANTHER" id="PTHR13887">
    <property type="entry name" value="GLUTATHIONE S-TRANSFERASE KAPPA"/>
    <property type="match status" value="1"/>
</dbReference>
<proteinExistence type="predicted"/>
<organism evidence="2 3">
    <name type="scientific">Pseudoalteromonas denitrificans DSM 6059</name>
    <dbReference type="NCBI Taxonomy" id="1123010"/>
    <lineage>
        <taxon>Bacteria</taxon>
        <taxon>Pseudomonadati</taxon>
        <taxon>Pseudomonadota</taxon>
        <taxon>Gammaproteobacteria</taxon>
        <taxon>Alteromonadales</taxon>
        <taxon>Pseudoalteromonadaceae</taxon>
        <taxon>Pseudoalteromonas</taxon>
    </lineage>
</organism>
<name>A0A1I1V0U9_9GAMM</name>
<dbReference type="RefSeq" id="WP_091991928.1">
    <property type="nucleotide sequence ID" value="NZ_FOLO01000104.1"/>
</dbReference>
<dbReference type="GO" id="GO:0016853">
    <property type="term" value="F:isomerase activity"/>
    <property type="evidence" value="ECO:0007669"/>
    <property type="project" value="UniProtKB-KW"/>
</dbReference>
<dbReference type="Pfam" id="PF01323">
    <property type="entry name" value="DSBA"/>
    <property type="match status" value="1"/>
</dbReference>
<dbReference type="PANTHER" id="PTHR13887:SF41">
    <property type="entry name" value="THIOREDOXIN SUPERFAMILY PROTEIN"/>
    <property type="match status" value="1"/>
</dbReference>
<feature type="domain" description="DSBA-like thioredoxin" evidence="1">
    <location>
        <begin position="6"/>
        <end position="205"/>
    </location>
</feature>
<evidence type="ECO:0000313" key="2">
    <source>
        <dbReference type="EMBL" id="SFD76544.1"/>
    </source>
</evidence>
<dbReference type="InterPro" id="IPR001853">
    <property type="entry name" value="DSBA-like_thioredoxin_dom"/>
</dbReference>
<sequence>MSKFKIEMIHDLVCSWCPIGYKNIMTAINNLGLEFDFHFLPYELNPNMDKKGESISSYFTRQYDWSEHKLNDYQTSLINTANKAGVSMNFNKRTHYFNTHAVHKLMHWAEKFNKQIALNEKLIKAYFEQGLDINNIDVLLNLTEELGLDKTSTIQALQSSKLEQEVNRKVERLKAFKIRSIPAFIINENTFMSGSHSVGFFEENLSKIINDPENQYALKFKETSDAIY</sequence>
<dbReference type="InterPro" id="IPR036249">
    <property type="entry name" value="Thioredoxin-like_sf"/>
</dbReference>
<keyword evidence="2" id="KW-0413">Isomerase</keyword>
<accession>A0A1I1V0U9</accession>
<dbReference type="Gene3D" id="3.40.30.10">
    <property type="entry name" value="Glutaredoxin"/>
    <property type="match status" value="1"/>
</dbReference>
<dbReference type="Proteomes" id="UP000198862">
    <property type="component" value="Unassembled WGS sequence"/>
</dbReference>